<evidence type="ECO:0000256" key="1">
    <source>
        <dbReference type="ARBA" id="ARBA00023015"/>
    </source>
</evidence>
<dbReference type="PANTHER" id="PTHR43537:SF24">
    <property type="entry name" value="GLUCONATE OPERON TRANSCRIPTIONAL REPRESSOR"/>
    <property type="match status" value="1"/>
</dbReference>
<dbReference type="EMBL" id="RZNC01000001">
    <property type="protein sequence ID" value="RWZ68782.1"/>
    <property type="molecule type" value="Genomic_DNA"/>
</dbReference>
<reference evidence="6 7" key="1">
    <citation type="submission" date="2018-12" db="EMBL/GenBank/DDBJ databases">
        <authorList>
            <person name="Li F."/>
        </authorList>
    </citation>
    <scope>NUCLEOTIDE SEQUENCE [LARGE SCALE GENOMIC DNA]</scope>
    <source>
        <strain evidence="6 7">8H24J-4-2</strain>
    </source>
</reference>
<dbReference type="PROSITE" id="PS50949">
    <property type="entry name" value="HTH_GNTR"/>
    <property type="match status" value="1"/>
</dbReference>
<proteinExistence type="predicted"/>
<comment type="caution">
    <text evidence="6">The sequence shown here is derived from an EMBL/GenBank/DDBJ whole genome shotgun (WGS) entry which is preliminary data.</text>
</comment>
<dbReference type="Pfam" id="PF00392">
    <property type="entry name" value="GntR"/>
    <property type="match status" value="1"/>
</dbReference>
<dbReference type="InterPro" id="IPR036390">
    <property type="entry name" value="WH_DNA-bd_sf"/>
</dbReference>
<dbReference type="PRINTS" id="PR00035">
    <property type="entry name" value="HTHGNTR"/>
</dbReference>
<sequence length="252" mass="27096">MPLDDSGSARSTTAGDAVLRPVHEQNAFEETVNRLLQTIRLGLVSPGGALPPERDLAVRLAVSRDTVRDAIKELTAAGYLLSRRGRYGGTFVRDPLPERGRGPATAGEPQPVAASPAEIDDVLGLRSILEVGAARAAASRPLTAAERELLWTSLTETRSVTGDDYRRLDSRLHLVIGELTGSPSLLPLLADNRMRVNRLLDDIPLLDRNIRHSDEQHEAIVIAILTGDAQAADRAMAEHLDGSAALLRGFLG</sequence>
<dbReference type="CDD" id="cd07377">
    <property type="entry name" value="WHTH_GntR"/>
    <property type="match status" value="1"/>
</dbReference>
<dbReference type="GO" id="GO:0003700">
    <property type="term" value="F:DNA-binding transcription factor activity"/>
    <property type="evidence" value="ECO:0007669"/>
    <property type="project" value="InterPro"/>
</dbReference>
<dbReference type="InterPro" id="IPR000524">
    <property type="entry name" value="Tscrpt_reg_HTH_GntR"/>
</dbReference>
<dbReference type="SUPFAM" id="SSF48008">
    <property type="entry name" value="GntR ligand-binding domain-like"/>
    <property type="match status" value="1"/>
</dbReference>
<dbReference type="Gene3D" id="1.20.120.530">
    <property type="entry name" value="GntR ligand-binding domain-like"/>
    <property type="match status" value="1"/>
</dbReference>
<evidence type="ECO:0000313" key="7">
    <source>
        <dbReference type="Proteomes" id="UP000288603"/>
    </source>
</evidence>
<evidence type="ECO:0000256" key="4">
    <source>
        <dbReference type="SAM" id="MobiDB-lite"/>
    </source>
</evidence>
<dbReference type="SUPFAM" id="SSF46785">
    <property type="entry name" value="Winged helix' DNA-binding domain"/>
    <property type="match status" value="1"/>
</dbReference>
<dbReference type="GO" id="GO:0003677">
    <property type="term" value="F:DNA binding"/>
    <property type="evidence" value="ECO:0007669"/>
    <property type="project" value="UniProtKB-KW"/>
</dbReference>
<keyword evidence="7" id="KW-1185">Reference proteome</keyword>
<dbReference type="Proteomes" id="UP000288603">
    <property type="component" value="Unassembled WGS sequence"/>
</dbReference>
<keyword evidence="1" id="KW-0805">Transcription regulation</keyword>
<evidence type="ECO:0000259" key="5">
    <source>
        <dbReference type="PROSITE" id="PS50949"/>
    </source>
</evidence>
<gene>
    <name evidence="6" type="ORF">ELQ92_04970</name>
</gene>
<dbReference type="PANTHER" id="PTHR43537">
    <property type="entry name" value="TRANSCRIPTIONAL REGULATOR, GNTR FAMILY"/>
    <property type="match status" value="1"/>
</dbReference>
<organism evidence="6 7">
    <name type="scientific">Labedella populi</name>
    <dbReference type="NCBI Taxonomy" id="2498850"/>
    <lineage>
        <taxon>Bacteria</taxon>
        <taxon>Bacillati</taxon>
        <taxon>Actinomycetota</taxon>
        <taxon>Actinomycetes</taxon>
        <taxon>Micrococcales</taxon>
        <taxon>Microbacteriaceae</taxon>
        <taxon>Labedella</taxon>
    </lineage>
</organism>
<dbReference type="InterPro" id="IPR011711">
    <property type="entry name" value="GntR_C"/>
</dbReference>
<dbReference type="SMART" id="SM00895">
    <property type="entry name" value="FCD"/>
    <property type="match status" value="1"/>
</dbReference>
<evidence type="ECO:0000256" key="2">
    <source>
        <dbReference type="ARBA" id="ARBA00023125"/>
    </source>
</evidence>
<dbReference type="AlphaFoldDB" id="A0A3S4CFH6"/>
<keyword evidence="3" id="KW-0804">Transcription</keyword>
<evidence type="ECO:0000313" key="6">
    <source>
        <dbReference type="EMBL" id="RWZ68782.1"/>
    </source>
</evidence>
<dbReference type="OrthoDB" id="9784718at2"/>
<accession>A0A3S4CFH6</accession>
<feature type="region of interest" description="Disordered" evidence="4">
    <location>
        <begin position="91"/>
        <end position="112"/>
    </location>
</feature>
<dbReference type="Gene3D" id="1.10.10.10">
    <property type="entry name" value="Winged helix-like DNA-binding domain superfamily/Winged helix DNA-binding domain"/>
    <property type="match status" value="1"/>
</dbReference>
<dbReference type="InterPro" id="IPR036388">
    <property type="entry name" value="WH-like_DNA-bd_sf"/>
</dbReference>
<name>A0A3S4CFH6_9MICO</name>
<dbReference type="Pfam" id="PF07729">
    <property type="entry name" value="FCD"/>
    <property type="match status" value="1"/>
</dbReference>
<evidence type="ECO:0000256" key="3">
    <source>
        <dbReference type="ARBA" id="ARBA00023163"/>
    </source>
</evidence>
<protein>
    <submittedName>
        <fullName evidence="6">FadR family transcriptional regulator</fullName>
    </submittedName>
</protein>
<dbReference type="SMART" id="SM00345">
    <property type="entry name" value="HTH_GNTR"/>
    <property type="match status" value="1"/>
</dbReference>
<keyword evidence="2" id="KW-0238">DNA-binding</keyword>
<dbReference type="InterPro" id="IPR008920">
    <property type="entry name" value="TF_FadR/GntR_C"/>
</dbReference>
<feature type="domain" description="HTH gntR-type" evidence="5">
    <location>
        <begin position="25"/>
        <end position="95"/>
    </location>
</feature>